<gene>
    <name evidence="3" type="ORF">CP970_23615</name>
</gene>
<feature type="region of interest" description="Disordered" evidence="1">
    <location>
        <begin position="93"/>
        <end position="120"/>
    </location>
</feature>
<dbReference type="OrthoDB" id="3824824at2"/>
<dbReference type="Gene3D" id="2.60.40.1890">
    <property type="entry name" value="PCu(A)C copper chaperone"/>
    <property type="match status" value="1"/>
</dbReference>
<proteinExistence type="predicted"/>
<dbReference type="PROSITE" id="PS51257">
    <property type="entry name" value="PROKAR_LIPOPROTEIN"/>
    <property type="match status" value="1"/>
</dbReference>
<feature type="compositionally biased region" description="Polar residues" evidence="1">
    <location>
        <begin position="206"/>
        <end position="236"/>
    </location>
</feature>
<organism evidence="3 4">
    <name type="scientific">Streptomyces kanamyceticus</name>
    <dbReference type="NCBI Taxonomy" id="1967"/>
    <lineage>
        <taxon>Bacteria</taxon>
        <taxon>Bacillati</taxon>
        <taxon>Actinomycetota</taxon>
        <taxon>Actinomycetes</taxon>
        <taxon>Kitasatosporales</taxon>
        <taxon>Streptomycetaceae</taxon>
        <taxon>Streptomyces</taxon>
    </lineage>
</organism>
<sequence>MSRSLRRGAIAASAIAFSLASLAACGAGNNAQTMEVKPDNAATSVGDIKIQNAMVITQPDLKSKGPAVVSATVFNTGRTAQTLESITVDGTDKKAELTPGKDDKDSKPKGPLTIPAGGSVVIGGKNNASAVLPSSREAIKDGNAQKVTFSFSKTGDVALQTFVVPAESYFSKWGPSELPKAPDGKPSKGESGNPSGKASGKPSDGASANTSGEAVDEANTNPSGDASNGADTNPSGDASHGADTGTGTGTGTGTQH</sequence>
<accession>A0A5J6GEY8</accession>
<feature type="compositionally biased region" description="Gly residues" evidence="1">
    <location>
        <begin position="244"/>
        <end position="256"/>
    </location>
</feature>
<dbReference type="InterPro" id="IPR007410">
    <property type="entry name" value="LpqE-like"/>
</dbReference>
<feature type="compositionally biased region" description="Basic and acidic residues" evidence="1">
    <location>
        <begin position="93"/>
        <end position="108"/>
    </location>
</feature>
<name>A0A5J6GEY8_STRKN</name>
<feature type="region of interest" description="Disordered" evidence="1">
    <location>
        <begin position="172"/>
        <end position="256"/>
    </location>
</feature>
<dbReference type="InterPro" id="IPR036182">
    <property type="entry name" value="PCuAC_sf"/>
</dbReference>
<protein>
    <submittedName>
        <fullName evidence="3">DUF461 domain-containing protein</fullName>
    </submittedName>
</protein>
<dbReference type="Pfam" id="PF04314">
    <property type="entry name" value="PCuAC"/>
    <property type="match status" value="1"/>
</dbReference>
<evidence type="ECO:0000313" key="3">
    <source>
        <dbReference type="EMBL" id="QEU93497.1"/>
    </source>
</evidence>
<dbReference type="SUPFAM" id="SSF110087">
    <property type="entry name" value="DR1885-like metal-binding protein"/>
    <property type="match status" value="1"/>
</dbReference>
<dbReference type="AlphaFoldDB" id="A0A5J6GEY8"/>
<feature type="signal peptide" evidence="2">
    <location>
        <begin position="1"/>
        <end position="23"/>
    </location>
</feature>
<dbReference type="EMBL" id="CP023699">
    <property type="protein sequence ID" value="QEU93497.1"/>
    <property type="molecule type" value="Genomic_DNA"/>
</dbReference>
<dbReference type="RefSeq" id="WP_055548314.1">
    <property type="nucleotide sequence ID" value="NZ_CP023699.1"/>
</dbReference>
<evidence type="ECO:0000313" key="4">
    <source>
        <dbReference type="Proteomes" id="UP000325529"/>
    </source>
</evidence>
<feature type="chain" id="PRO_5023892385" evidence="2">
    <location>
        <begin position="24"/>
        <end position="256"/>
    </location>
</feature>
<evidence type="ECO:0000256" key="2">
    <source>
        <dbReference type="SAM" id="SignalP"/>
    </source>
</evidence>
<keyword evidence="4" id="KW-1185">Reference proteome</keyword>
<reference evidence="3 4" key="1">
    <citation type="submission" date="2017-09" db="EMBL/GenBank/DDBJ databases">
        <authorList>
            <person name="Lee N."/>
            <person name="Cho B.-K."/>
        </authorList>
    </citation>
    <scope>NUCLEOTIDE SEQUENCE [LARGE SCALE GENOMIC DNA]</scope>
    <source>
        <strain evidence="3 4">ATCC 12853</strain>
    </source>
</reference>
<dbReference type="KEGG" id="ska:CP970_23615"/>
<keyword evidence="2" id="KW-0732">Signal</keyword>
<evidence type="ECO:0000256" key="1">
    <source>
        <dbReference type="SAM" id="MobiDB-lite"/>
    </source>
</evidence>
<dbReference type="Proteomes" id="UP000325529">
    <property type="component" value="Chromosome"/>
</dbReference>